<evidence type="ECO:0000259" key="2">
    <source>
        <dbReference type="PROSITE" id="PS50097"/>
    </source>
</evidence>
<feature type="non-terminal residue" evidence="3">
    <location>
        <position position="1"/>
    </location>
</feature>
<dbReference type="SUPFAM" id="SSF54695">
    <property type="entry name" value="POZ domain"/>
    <property type="match status" value="1"/>
</dbReference>
<gene>
    <name evidence="3" type="ORF">M011DRAFT_393584</name>
</gene>
<feature type="domain" description="BTB" evidence="2">
    <location>
        <begin position="2"/>
        <end position="73"/>
    </location>
</feature>
<dbReference type="AlphaFoldDB" id="A0A6A6VR99"/>
<dbReference type="Pfam" id="PF00651">
    <property type="entry name" value="BTB"/>
    <property type="match status" value="1"/>
</dbReference>
<dbReference type="PROSITE" id="PS50097">
    <property type="entry name" value="BTB"/>
    <property type="match status" value="1"/>
</dbReference>
<protein>
    <recommendedName>
        <fullName evidence="2">BTB domain-containing protein</fullName>
    </recommendedName>
</protein>
<name>A0A6A6VR99_9PLEO</name>
<dbReference type="InterPro" id="IPR011333">
    <property type="entry name" value="SKP1/BTB/POZ_sf"/>
</dbReference>
<dbReference type="PANTHER" id="PTHR47843">
    <property type="entry name" value="BTB DOMAIN-CONTAINING PROTEIN-RELATED"/>
    <property type="match status" value="1"/>
</dbReference>
<dbReference type="Gene3D" id="3.30.710.10">
    <property type="entry name" value="Potassium Channel Kv1.1, Chain A"/>
    <property type="match status" value="1"/>
</dbReference>
<organism evidence="3 4">
    <name type="scientific">Sporormia fimetaria CBS 119925</name>
    <dbReference type="NCBI Taxonomy" id="1340428"/>
    <lineage>
        <taxon>Eukaryota</taxon>
        <taxon>Fungi</taxon>
        <taxon>Dikarya</taxon>
        <taxon>Ascomycota</taxon>
        <taxon>Pezizomycotina</taxon>
        <taxon>Dothideomycetes</taxon>
        <taxon>Pleosporomycetidae</taxon>
        <taxon>Pleosporales</taxon>
        <taxon>Sporormiaceae</taxon>
        <taxon>Sporormia</taxon>
    </lineage>
</organism>
<dbReference type="EMBL" id="MU006561">
    <property type="protein sequence ID" value="KAF2751791.1"/>
    <property type="molecule type" value="Genomic_DNA"/>
</dbReference>
<feature type="compositionally biased region" description="Polar residues" evidence="1">
    <location>
        <begin position="223"/>
        <end position="232"/>
    </location>
</feature>
<evidence type="ECO:0000313" key="4">
    <source>
        <dbReference type="Proteomes" id="UP000799440"/>
    </source>
</evidence>
<dbReference type="OrthoDB" id="1022638at2759"/>
<evidence type="ECO:0000313" key="3">
    <source>
        <dbReference type="EMBL" id="KAF2751791.1"/>
    </source>
</evidence>
<accession>A0A6A6VR99</accession>
<proteinExistence type="predicted"/>
<feature type="region of interest" description="Disordered" evidence="1">
    <location>
        <begin position="210"/>
        <end position="232"/>
    </location>
</feature>
<evidence type="ECO:0000256" key="1">
    <source>
        <dbReference type="SAM" id="MobiDB-lite"/>
    </source>
</evidence>
<dbReference type="Proteomes" id="UP000799440">
    <property type="component" value="Unassembled WGS sequence"/>
</dbReference>
<sequence length="232" mass="26540">TRTIKVYVGPEPEDQVFDVHAGLISNRSEFFKAALSGRWAASKNNTVKLPEDDPKVFGLYLQYLYRNILPGGEQGDAEAVIRQLCELYVLCDKLVDPETRKAVLNALSRLCDKTKKLPALDCVQSIYDSTMEADPARKLLVRVYTENGTNEAVDWPDETISHDFFFDLSRSLINQRSIDQANKRKRELEEQRQRKRMCPEPVMFGYTRAHSTRHPRHPHGQLPSLSDAPSYT</sequence>
<dbReference type="CDD" id="cd18186">
    <property type="entry name" value="BTB_POZ_ZBTB_KLHL-like"/>
    <property type="match status" value="1"/>
</dbReference>
<dbReference type="InterPro" id="IPR000210">
    <property type="entry name" value="BTB/POZ_dom"/>
</dbReference>
<dbReference type="PANTHER" id="PTHR47843:SF2">
    <property type="entry name" value="BTB DOMAIN-CONTAINING PROTEIN"/>
    <property type="match status" value="1"/>
</dbReference>
<keyword evidence="4" id="KW-1185">Reference proteome</keyword>
<feature type="compositionally biased region" description="Basic residues" evidence="1">
    <location>
        <begin position="210"/>
        <end position="219"/>
    </location>
</feature>
<reference evidence="3" key="1">
    <citation type="journal article" date="2020" name="Stud. Mycol.">
        <title>101 Dothideomycetes genomes: a test case for predicting lifestyles and emergence of pathogens.</title>
        <authorList>
            <person name="Haridas S."/>
            <person name="Albert R."/>
            <person name="Binder M."/>
            <person name="Bloem J."/>
            <person name="Labutti K."/>
            <person name="Salamov A."/>
            <person name="Andreopoulos B."/>
            <person name="Baker S."/>
            <person name="Barry K."/>
            <person name="Bills G."/>
            <person name="Bluhm B."/>
            <person name="Cannon C."/>
            <person name="Castanera R."/>
            <person name="Culley D."/>
            <person name="Daum C."/>
            <person name="Ezra D."/>
            <person name="Gonzalez J."/>
            <person name="Henrissat B."/>
            <person name="Kuo A."/>
            <person name="Liang C."/>
            <person name="Lipzen A."/>
            <person name="Lutzoni F."/>
            <person name="Magnuson J."/>
            <person name="Mondo S."/>
            <person name="Nolan M."/>
            <person name="Ohm R."/>
            <person name="Pangilinan J."/>
            <person name="Park H.-J."/>
            <person name="Ramirez L."/>
            <person name="Alfaro M."/>
            <person name="Sun H."/>
            <person name="Tritt A."/>
            <person name="Yoshinaga Y."/>
            <person name="Zwiers L.-H."/>
            <person name="Turgeon B."/>
            <person name="Goodwin S."/>
            <person name="Spatafora J."/>
            <person name="Crous P."/>
            <person name="Grigoriev I."/>
        </authorList>
    </citation>
    <scope>NUCLEOTIDE SEQUENCE</scope>
    <source>
        <strain evidence="3">CBS 119925</strain>
    </source>
</reference>